<evidence type="ECO:0000256" key="2">
    <source>
        <dbReference type="ARBA" id="ARBA00010271"/>
    </source>
</evidence>
<feature type="chain" id="PRO_5042924896" description="Exostosin GT47 domain-containing protein" evidence="6">
    <location>
        <begin position="46"/>
        <end position="534"/>
    </location>
</feature>
<gene>
    <name evidence="8" type="ORF">U9M48_011248</name>
</gene>
<keyword evidence="3" id="KW-0328">Glycosyltransferase</keyword>
<keyword evidence="4" id="KW-0735">Signal-anchor</keyword>
<dbReference type="Pfam" id="PF03016">
    <property type="entry name" value="Exostosin_GT47"/>
    <property type="match status" value="1"/>
</dbReference>
<organism evidence="8 9">
    <name type="scientific">Paspalum notatum var. saurae</name>
    <dbReference type="NCBI Taxonomy" id="547442"/>
    <lineage>
        <taxon>Eukaryota</taxon>
        <taxon>Viridiplantae</taxon>
        <taxon>Streptophyta</taxon>
        <taxon>Embryophyta</taxon>
        <taxon>Tracheophyta</taxon>
        <taxon>Spermatophyta</taxon>
        <taxon>Magnoliopsida</taxon>
        <taxon>Liliopsida</taxon>
        <taxon>Poales</taxon>
        <taxon>Poaceae</taxon>
        <taxon>PACMAD clade</taxon>
        <taxon>Panicoideae</taxon>
        <taxon>Andropogonodae</taxon>
        <taxon>Paspaleae</taxon>
        <taxon>Paspalinae</taxon>
        <taxon>Paspalum</taxon>
    </lineage>
</organism>
<comment type="similarity">
    <text evidence="2">Belongs to the glycosyltransferase 47 family.</text>
</comment>
<dbReference type="PANTHER" id="PTHR11062:SF58">
    <property type="entry name" value="XYLOGLUCAN GALACTOSYLTRANSFERASE GT19-RELATED"/>
    <property type="match status" value="1"/>
</dbReference>
<keyword evidence="5" id="KW-0333">Golgi apparatus</keyword>
<keyword evidence="9" id="KW-1185">Reference proteome</keyword>
<feature type="domain" description="Exostosin GT47" evidence="7">
    <location>
        <begin position="51"/>
        <end position="407"/>
    </location>
</feature>
<dbReference type="PANTHER" id="PTHR11062">
    <property type="entry name" value="EXOSTOSIN HEPARAN SULFATE GLYCOSYLTRANSFERASE -RELATED"/>
    <property type="match status" value="1"/>
</dbReference>
<dbReference type="EMBL" id="CP144746">
    <property type="protein sequence ID" value="WVZ61353.1"/>
    <property type="molecule type" value="Genomic_DNA"/>
</dbReference>
<dbReference type="Proteomes" id="UP001341281">
    <property type="component" value="Chromosome 02"/>
</dbReference>
<evidence type="ECO:0000313" key="9">
    <source>
        <dbReference type="Proteomes" id="UP001341281"/>
    </source>
</evidence>
<evidence type="ECO:0000259" key="7">
    <source>
        <dbReference type="Pfam" id="PF03016"/>
    </source>
</evidence>
<evidence type="ECO:0000256" key="5">
    <source>
        <dbReference type="ARBA" id="ARBA00023034"/>
    </source>
</evidence>
<feature type="signal peptide" evidence="6">
    <location>
        <begin position="1"/>
        <end position="45"/>
    </location>
</feature>
<keyword evidence="6" id="KW-0732">Signal</keyword>
<evidence type="ECO:0000256" key="1">
    <source>
        <dbReference type="ARBA" id="ARBA00004323"/>
    </source>
</evidence>
<dbReference type="AlphaFoldDB" id="A0AAQ3SUY2"/>
<keyword evidence="3" id="KW-0808">Transferase</keyword>
<sequence length="534" mass="59941">MWMCPTPAGEQCVVHPQEIKNKMLLLNPLFLLFVLLLSAVAGATADEPDPCAGRRIHIRSLPRRFNADLLRYCSGGDGDGDADGDAFPLGDPSAAATSVPPCASLANHGLGPRTHPRSRSWYRTHPRLLEVFFHRRIQERGCLVDDPAHADAVFLPYYAALDALPYVLRPSLLDQDESARHGVALADHLSSQERVLSRRHGHDHFLVVAGSAWDHSQPLQDRPRLWGTTSLLRLPALANFTFLTFESRTWAWQEHALPHPTSFHPASLAHLRAWLDRARRSPRPTLMLFAGGVSRPSRPNIRGSILAECANRTDAACALVDCSAGRCARDPGRYMRPMLRAKFCLQPPGDTPTRRSTFDAIIAGCVPVFFEDLAARAQYGWHLPPARYHDFSVHIPKEAVVFGAVRIADTLAAVPEEQVRRMRRRVLRLAPRVMYRRHGSAADLREAEKDAIDLALDGVLRRIRRRTRALEEGSPERIYEQEDDTIDDDMHQEWQFETGASLLSESDYYILTPISALRTALHYHCYEKNEAVVG</sequence>
<evidence type="ECO:0000313" key="8">
    <source>
        <dbReference type="EMBL" id="WVZ61353.1"/>
    </source>
</evidence>
<reference evidence="8 9" key="1">
    <citation type="submission" date="2024-02" db="EMBL/GenBank/DDBJ databases">
        <title>High-quality chromosome-scale genome assembly of Pensacola bahiagrass (Paspalum notatum Flugge var. saurae).</title>
        <authorList>
            <person name="Vega J.M."/>
            <person name="Podio M."/>
            <person name="Orjuela J."/>
            <person name="Siena L.A."/>
            <person name="Pessino S.C."/>
            <person name="Combes M.C."/>
            <person name="Mariac C."/>
            <person name="Albertini E."/>
            <person name="Pupilli F."/>
            <person name="Ortiz J.P.A."/>
            <person name="Leblanc O."/>
        </authorList>
    </citation>
    <scope>NUCLEOTIDE SEQUENCE [LARGE SCALE GENOMIC DNA]</scope>
    <source>
        <strain evidence="8">R1</strain>
        <tissue evidence="8">Leaf</tissue>
    </source>
</reference>
<accession>A0AAQ3SUY2</accession>
<evidence type="ECO:0000256" key="4">
    <source>
        <dbReference type="ARBA" id="ARBA00022968"/>
    </source>
</evidence>
<proteinExistence type="inferred from homology"/>
<dbReference type="GO" id="GO:0000139">
    <property type="term" value="C:Golgi membrane"/>
    <property type="evidence" value="ECO:0007669"/>
    <property type="project" value="UniProtKB-SubCell"/>
</dbReference>
<protein>
    <recommendedName>
        <fullName evidence="7">Exostosin GT47 domain-containing protein</fullName>
    </recommendedName>
</protein>
<dbReference type="GO" id="GO:0016757">
    <property type="term" value="F:glycosyltransferase activity"/>
    <property type="evidence" value="ECO:0007669"/>
    <property type="project" value="UniProtKB-KW"/>
</dbReference>
<evidence type="ECO:0000256" key="3">
    <source>
        <dbReference type="ARBA" id="ARBA00022676"/>
    </source>
</evidence>
<dbReference type="InterPro" id="IPR040911">
    <property type="entry name" value="Exostosin_GT47"/>
</dbReference>
<comment type="subcellular location">
    <subcellularLocation>
        <location evidence="1">Golgi apparatus membrane</location>
        <topology evidence="1">Single-pass type II membrane protein</topology>
    </subcellularLocation>
</comment>
<name>A0AAQ3SUY2_PASNO</name>
<evidence type="ECO:0000256" key="6">
    <source>
        <dbReference type="SAM" id="SignalP"/>
    </source>
</evidence>
<dbReference type="InterPro" id="IPR004263">
    <property type="entry name" value="Exostosin"/>
</dbReference>
<keyword evidence="4" id="KW-0812">Transmembrane</keyword>